<dbReference type="Gene3D" id="3.30.40.10">
    <property type="entry name" value="Zinc/RING finger domain, C3HC4 (zinc finger)"/>
    <property type="match status" value="1"/>
</dbReference>
<dbReference type="GO" id="GO:0006508">
    <property type="term" value="P:proteolysis"/>
    <property type="evidence" value="ECO:0007669"/>
    <property type="project" value="UniProtKB-KW"/>
</dbReference>
<dbReference type="GO" id="GO:0008270">
    <property type="term" value="F:zinc ion binding"/>
    <property type="evidence" value="ECO:0007669"/>
    <property type="project" value="UniProtKB-KW"/>
</dbReference>
<dbReference type="CDD" id="cd02667">
    <property type="entry name" value="Peptidase_C19K"/>
    <property type="match status" value="1"/>
</dbReference>
<comment type="catalytic activity">
    <reaction evidence="6">
        <text>Thiol-dependent hydrolysis of ester, thioester, amide, peptide and isopeptide bonds formed by the C-terminal Gly of ubiquitin (a 76-residue protein attached to proteins as an intracellular targeting signal).</text>
        <dbReference type="EC" id="3.4.19.12"/>
    </reaction>
</comment>
<feature type="region of interest" description="Disordered" evidence="7">
    <location>
        <begin position="1"/>
        <end position="30"/>
    </location>
</feature>
<dbReference type="InterPro" id="IPR018200">
    <property type="entry name" value="USP_CS"/>
</dbReference>
<feature type="domain" description="USP" evidence="8">
    <location>
        <begin position="199"/>
        <end position="960"/>
    </location>
</feature>
<evidence type="ECO:0000256" key="5">
    <source>
        <dbReference type="PROSITE-ProRule" id="PRU00502"/>
    </source>
</evidence>
<dbReference type="OrthoDB" id="2020758at2759"/>
<keyword evidence="6" id="KW-0833">Ubl conjugation pathway</keyword>
<evidence type="ECO:0000256" key="7">
    <source>
        <dbReference type="SAM" id="MobiDB-lite"/>
    </source>
</evidence>
<dbReference type="InterPro" id="IPR038765">
    <property type="entry name" value="Papain-like_cys_pep_sf"/>
</dbReference>
<dbReference type="GO" id="GO:0005829">
    <property type="term" value="C:cytosol"/>
    <property type="evidence" value="ECO:0007669"/>
    <property type="project" value="TreeGrafter"/>
</dbReference>
<feature type="region of interest" description="Disordered" evidence="7">
    <location>
        <begin position="892"/>
        <end position="912"/>
    </location>
</feature>
<dbReference type="InParanoid" id="A0A6J0C9Y1"/>
<keyword evidence="4" id="KW-0862">Zinc</keyword>
<feature type="compositionally biased region" description="Low complexity" evidence="7">
    <location>
        <begin position="622"/>
        <end position="653"/>
    </location>
</feature>
<organism evidence="11">
    <name type="scientific">Neodiprion lecontei</name>
    <name type="common">Redheaded pine sawfly</name>
    <dbReference type="NCBI Taxonomy" id="441921"/>
    <lineage>
        <taxon>Eukaryota</taxon>
        <taxon>Metazoa</taxon>
        <taxon>Ecdysozoa</taxon>
        <taxon>Arthropoda</taxon>
        <taxon>Hexapoda</taxon>
        <taxon>Insecta</taxon>
        <taxon>Pterygota</taxon>
        <taxon>Neoptera</taxon>
        <taxon>Endopterygota</taxon>
        <taxon>Hymenoptera</taxon>
        <taxon>Tenthredinoidea</taxon>
        <taxon>Diprionidae</taxon>
        <taxon>Diprioninae</taxon>
        <taxon>Neodiprion</taxon>
    </lineage>
</organism>
<dbReference type="SUPFAM" id="SSF54001">
    <property type="entry name" value="Cysteine proteinases"/>
    <property type="match status" value="1"/>
</dbReference>
<evidence type="ECO:0000256" key="1">
    <source>
        <dbReference type="ARBA" id="ARBA00009085"/>
    </source>
</evidence>
<keyword evidence="2" id="KW-0479">Metal-binding</keyword>
<dbReference type="KEGG" id="nlo:107226945"/>
<evidence type="ECO:0000259" key="9">
    <source>
        <dbReference type="PROSITE" id="PS50271"/>
    </source>
</evidence>
<feature type="region of interest" description="Disordered" evidence="7">
    <location>
        <begin position="455"/>
        <end position="579"/>
    </location>
</feature>
<evidence type="ECO:0000313" key="10">
    <source>
        <dbReference type="Proteomes" id="UP000829291"/>
    </source>
</evidence>
<protein>
    <recommendedName>
        <fullName evidence="6">Ubiquitin carboxyl-terminal hydrolase</fullName>
        <ecNumber evidence="6">3.4.19.12</ecNumber>
    </recommendedName>
</protein>
<feature type="compositionally biased region" description="Polar residues" evidence="7">
    <location>
        <begin position="509"/>
        <end position="522"/>
    </location>
</feature>
<keyword evidence="6" id="KW-0645">Protease</keyword>
<dbReference type="GO" id="GO:0005634">
    <property type="term" value="C:nucleus"/>
    <property type="evidence" value="ECO:0007669"/>
    <property type="project" value="TreeGrafter"/>
</dbReference>
<dbReference type="RefSeq" id="XP_015523418.2">
    <property type="nucleotide sequence ID" value="XM_015667932.2"/>
</dbReference>
<comment type="similarity">
    <text evidence="1 6">Belongs to the peptidase C19 family.</text>
</comment>
<feature type="compositionally biased region" description="Acidic residues" evidence="7">
    <location>
        <begin position="485"/>
        <end position="496"/>
    </location>
</feature>
<dbReference type="Pfam" id="PF02148">
    <property type="entry name" value="zf-UBP"/>
    <property type="match status" value="1"/>
</dbReference>
<dbReference type="PROSITE" id="PS00973">
    <property type="entry name" value="USP_2"/>
    <property type="match status" value="1"/>
</dbReference>
<dbReference type="InterPro" id="IPR050164">
    <property type="entry name" value="Peptidase_C19"/>
</dbReference>
<dbReference type="GeneID" id="107226945"/>
<dbReference type="PANTHER" id="PTHR24006:SF781">
    <property type="entry name" value="LD34905P"/>
    <property type="match status" value="1"/>
</dbReference>
<keyword evidence="3 5" id="KW-0863">Zinc-finger</keyword>
<dbReference type="Pfam" id="PF00443">
    <property type="entry name" value="UCH"/>
    <property type="match status" value="1"/>
</dbReference>
<dbReference type="EC" id="3.4.19.12" evidence="6"/>
<dbReference type="PROSITE" id="PS00972">
    <property type="entry name" value="USP_1"/>
    <property type="match status" value="1"/>
</dbReference>
<proteinExistence type="inferred from homology"/>
<feature type="region of interest" description="Disordered" evidence="7">
    <location>
        <begin position="601"/>
        <end position="725"/>
    </location>
</feature>
<dbReference type="AlphaFoldDB" id="A0A6J0C9Y1"/>
<gene>
    <name evidence="11" type="primary">LOC107226945</name>
</gene>
<sequence length="961" mass="105734">MGKRRNRQPDVSEENAGESTESCEDTSTGAKSCPHIAKAIDLSKVKKALKVTGIAKECAECVKAGGPIVLDDEEAYEPLIPILWICLKCGSQGCGRGQRQHALQHFKTPRSDCHCLTLDTHRWSLWCYECENEVSADSRKKLLELVEFVKKQANSAVPLPTPPLPVIELEYNVNRSSKEAKDLDNKKKTTIPMNLSRVKGLTNLGNTCFLNAVMQCLAQTPYLVKVLKDLRVPGQKFVLPGGKFKPSANAEEVELPEIEGTLDGWGTITSILHETLTDMQSSEGSDVYTPSLLLKAIASRLPQFSGGDQHDSHELLRHLLELVQKEDLRRYQSIILNQVGLSGKTNPQGVEENLKSRIKFYGNQACARLLGPERVFRGVLVSTLECLECHHSSHRTEPFLDLSLPVMADKPQPPILKRKNSGLEDTFDLMGNNTTNVPSKHQLKKERLAAMKHRRNRRNNLANGDSLPNQNSITEENQEKKSESEESDADVEDNIESEAVSRPEVGESGYSSEKPSTMTSPMSPGGSMPANNQNDDIVATNDLSTGSSITLPSSADNSTDSSNLKYNDYINTQQTPSPTIDLIPLNYPAESSSSEIINTAVTESPASPDKENPSGTSNWPITSLSLNNSLTVNSDLTSPEGPTVSPLSTSVTSKDSPTSPASSAFQSSCMDKIERPMSSLDVIRPETEERKESSPSKSTSDLDANIYQKPQKRTGMKKDRTNGNGVDDVISGLSRLGMHSNGYQSPSRYPSEDGECSVQSCLNQFTALELMSGNNKVGCEACTERENKGKQGKMVCCPSTKQYLISRAPAVLILHLKRFQMQRVVFRKVTKHVAFPPMLDLAPVCRGYSGPRLYALYGVVEHSGTLHGGHYVAYVKSRQPLGPNDPRWSFLPDKDTQDTDDGSANINSNDSEGEEAAAIFPSTCEPPPGRWYFVSDSRVMEVDETRVLQSQAYLLFYERIL</sequence>
<feature type="compositionally biased region" description="Basic and acidic residues" evidence="7">
    <location>
        <begin position="683"/>
        <end position="694"/>
    </location>
</feature>
<keyword evidence="6" id="KW-0788">Thiol protease</keyword>
<dbReference type="GO" id="GO:0004843">
    <property type="term" value="F:cysteine-type deubiquitinase activity"/>
    <property type="evidence" value="ECO:0007669"/>
    <property type="project" value="UniProtKB-UniRule"/>
</dbReference>
<feature type="compositionally biased region" description="Polar residues" evidence="7">
    <location>
        <begin position="459"/>
        <end position="474"/>
    </location>
</feature>
<evidence type="ECO:0000256" key="6">
    <source>
        <dbReference type="RuleBase" id="RU366025"/>
    </source>
</evidence>
<dbReference type="SUPFAM" id="SSF57850">
    <property type="entry name" value="RING/U-box"/>
    <property type="match status" value="1"/>
</dbReference>
<keyword evidence="10" id="KW-1185">Reference proteome</keyword>
<feature type="domain" description="UBP-type" evidence="9">
    <location>
        <begin position="31"/>
        <end position="153"/>
    </location>
</feature>
<evidence type="ECO:0000256" key="2">
    <source>
        <dbReference type="ARBA" id="ARBA00022723"/>
    </source>
</evidence>
<evidence type="ECO:0000256" key="4">
    <source>
        <dbReference type="ARBA" id="ARBA00022833"/>
    </source>
</evidence>
<accession>A0A6J0C9Y1</accession>
<feature type="compositionally biased region" description="Acidic residues" evidence="7">
    <location>
        <begin position="11"/>
        <end position="24"/>
    </location>
</feature>
<dbReference type="Proteomes" id="UP000829291">
    <property type="component" value="Chromosome 3"/>
</dbReference>
<dbReference type="GO" id="GO:0016579">
    <property type="term" value="P:protein deubiquitination"/>
    <property type="evidence" value="ECO:0007669"/>
    <property type="project" value="InterPro"/>
</dbReference>
<name>A0A6J0C9Y1_NEOLC</name>
<dbReference type="InterPro" id="IPR001394">
    <property type="entry name" value="Peptidase_C19_UCH"/>
</dbReference>
<evidence type="ECO:0000256" key="3">
    <source>
        <dbReference type="ARBA" id="ARBA00022771"/>
    </source>
</evidence>
<keyword evidence="6 11" id="KW-0378">Hydrolase</keyword>
<dbReference type="FunCoup" id="A0A6J0C9Y1">
    <property type="interactions" value="2266"/>
</dbReference>
<dbReference type="PROSITE" id="PS50235">
    <property type="entry name" value="USP_3"/>
    <property type="match status" value="1"/>
</dbReference>
<dbReference type="PROSITE" id="PS50271">
    <property type="entry name" value="ZF_UBP"/>
    <property type="match status" value="1"/>
</dbReference>
<dbReference type="PANTHER" id="PTHR24006">
    <property type="entry name" value="UBIQUITIN CARBOXYL-TERMINAL HYDROLASE"/>
    <property type="match status" value="1"/>
</dbReference>
<evidence type="ECO:0000313" key="11">
    <source>
        <dbReference type="RefSeq" id="XP_015523418.2"/>
    </source>
</evidence>
<feature type="compositionally biased region" description="Polar residues" evidence="7">
    <location>
        <begin position="654"/>
        <end position="669"/>
    </location>
</feature>
<evidence type="ECO:0000259" key="8">
    <source>
        <dbReference type="PROSITE" id="PS50235"/>
    </source>
</evidence>
<dbReference type="InterPro" id="IPR028889">
    <property type="entry name" value="USP"/>
</dbReference>
<reference evidence="11" key="1">
    <citation type="submission" date="2025-08" db="UniProtKB">
        <authorList>
            <consortium name="RefSeq"/>
        </authorList>
    </citation>
    <scope>IDENTIFICATION</scope>
    <source>
        <tissue evidence="11">Thorax and Abdomen</tissue>
    </source>
</reference>
<dbReference type="InterPro" id="IPR013083">
    <property type="entry name" value="Znf_RING/FYVE/PHD"/>
</dbReference>
<dbReference type="InterPro" id="IPR001607">
    <property type="entry name" value="Znf_UBP"/>
</dbReference>
<dbReference type="Gene3D" id="3.90.70.10">
    <property type="entry name" value="Cysteine proteinases"/>
    <property type="match status" value="2"/>
</dbReference>
<feature type="compositionally biased region" description="Polar residues" evidence="7">
    <location>
        <begin position="529"/>
        <end position="578"/>
    </location>
</feature>